<dbReference type="PANTHER" id="PTHR43792">
    <property type="entry name" value="GNAT FAMILY, PUTATIVE (AFU_ORTHOLOGUE AFUA_3G00765)-RELATED-RELATED"/>
    <property type="match status" value="1"/>
</dbReference>
<protein>
    <submittedName>
        <fullName evidence="5">N-acetyltransferase</fullName>
    </submittedName>
</protein>
<dbReference type="InterPro" id="IPR000182">
    <property type="entry name" value="GNAT_dom"/>
</dbReference>
<gene>
    <name evidence="5" type="ORF">EBB54_26505</name>
</gene>
<dbReference type="InterPro" id="IPR051531">
    <property type="entry name" value="N-acetyltransferase"/>
</dbReference>
<dbReference type="Pfam" id="PF13302">
    <property type="entry name" value="Acetyltransf_3"/>
    <property type="match status" value="1"/>
</dbReference>
<keyword evidence="2" id="KW-0012">Acyltransferase</keyword>
<dbReference type="AlphaFoldDB" id="A0A426DP39"/>
<dbReference type="GO" id="GO:0016747">
    <property type="term" value="F:acyltransferase activity, transferring groups other than amino-acyl groups"/>
    <property type="evidence" value="ECO:0007669"/>
    <property type="project" value="InterPro"/>
</dbReference>
<dbReference type="EMBL" id="RHJS01000002">
    <property type="protein sequence ID" value="RRK34493.1"/>
    <property type="molecule type" value="Genomic_DNA"/>
</dbReference>
<dbReference type="InterPro" id="IPR016181">
    <property type="entry name" value="Acyl_CoA_acyltransferase"/>
</dbReference>
<reference evidence="5" key="1">
    <citation type="submission" date="2018-10" db="EMBL/GenBank/DDBJ databases">
        <title>Schaedlerella arabinophila gen. nov. sp. nov., isolated from the mouse intestinal tract and comparative analysis with the genome of the closely related altered Schaedler flora strain ASF502.</title>
        <authorList>
            <person name="Miyake S."/>
            <person name="Soh M."/>
            <person name="Seedorf H."/>
        </authorList>
    </citation>
    <scope>NUCLEOTIDE SEQUENCE [LARGE SCALE GENOMIC DNA]</scope>
    <source>
        <strain evidence="5">DSM 106076</strain>
    </source>
</reference>
<dbReference type="SUPFAM" id="SSF55729">
    <property type="entry name" value="Acyl-CoA N-acyltransferases (Nat)"/>
    <property type="match status" value="1"/>
</dbReference>
<evidence type="ECO:0000313" key="5">
    <source>
        <dbReference type="EMBL" id="RRK34493.1"/>
    </source>
</evidence>
<organism evidence="5 6">
    <name type="scientific">Schaedlerella arabinosiphila</name>
    <dbReference type="NCBI Taxonomy" id="2044587"/>
    <lineage>
        <taxon>Bacteria</taxon>
        <taxon>Bacillati</taxon>
        <taxon>Bacillota</taxon>
        <taxon>Clostridia</taxon>
        <taxon>Lachnospirales</taxon>
        <taxon>Lachnospiraceae</taxon>
        <taxon>Schaedlerella</taxon>
    </lineage>
</organism>
<dbReference type="Gene3D" id="3.40.630.30">
    <property type="match status" value="1"/>
</dbReference>
<evidence type="ECO:0000256" key="3">
    <source>
        <dbReference type="ARBA" id="ARBA00038502"/>
    </source>
</evidence>
<feature type="domain" description="N-acetyltransferase" evidence="4">
    <location>
        <begin position="8"/>
        <end position="174"/>
    </location>
</feature>
<sequence>MELYTHRVILRPWLLSDAENLYQYAKNPNVGPVAGWPVHTSVENSREIIKTVFSENETYAVCLKTDHLAIGCVAITIGARSSLKLPDDEGEIGYWIGEPFWGQGLIPEACTELIRHGFEDLKLNRLWCGYFEGNEKSRRAQEKCGFVYHHTKKDMHWELMDDIRTEYVTVLERAAWQVCR</sequence>
<comment type="caution">
    <text evidence="5">The sequence shown here is derived from an EMBL/GenBank/DDBJ whole genome shotgun (WGS) entry which is preliminary data.</text>
</comment>
<proteinExistence type="inferred from homology"/>
<evidence type="ECO:0000256" key="2">
    <source>
        <dbReference type="ARBA" id="ARBA00023315"/>
    </source>
</evidence>
<dbReference type="Proteomes" id="UP000274920">
    <property type="component" value="Unassembled WGS sequence"/>
</dbReference>
<dbReference type="RefSeq" id="WP_125129609.1">
    <property type="nucleotide sequence ID" value="NZ_RHJS01000002.1"/>
</dbReference>
<accession>A0A426DP39</accession>
<evidence type="ECO:0000256" key="1">
    <source>
        <dbReference type="ARBA" id="ARBA00022679"/>
    </source>
</evidence>
<evidence type="ECO:0000259" key="4">
    <source>
        <dbReference type="PROSITE" id="PS51186"/>
    </source>
</evidence>
<evidence type="ECO:0000313" key="6">
    <source>
        <dbReference type="Proteomes" id="UP000274920"/>
    </source>
</evidence>
<keyword evidence="1 5" id="KW-0808">Transferase</keyword>
<comment type="similarity">
    <text evidence="3">Belongs to the acetyltransferase family. RimJ subfamily.</text>
</comment>
<keyword evidence="6" id="KW-1185">Reference proteome</keyword>
<name>A0A426DP39_9FIRM</name>
<dbReference type="PROSITE" id="PS51186">
    <property type="entry name" value="GNAT"/>
    <property type="match status" value="1"/>
</dbReference>
<dbReference type="PANTHER" id="PTHR43792:SF8">
    <property type="entry name" value="[RIBOSOMAL PROTEIN US5]-ALANINE N-ACETYLTRANSFERASE"/>
    <property type="match status" value="1"/>
</dbReference>